<sequence>MMIQIYKPGNRNFDYNGDYNLNPITCELKMKLKGEWVVTLRNPLDENMEGIVENSILCMDTPIGKRQLFMINEVDKNDDFIEAYAIPIFLTNDIYFFETRVVNKTAQDALNIMFKDTKYKGYSDISKANSAYYQEMCANEAISGDNDNAFLNRWGGEPIYKNYEIYLNKRAGADNGMRAEFGFNLTGVEEKVDMSEVVTRIRPKAYNGHMLPNNETVDSPNIEKYEPRRFPPVVFEYTDIKLKEDAQEGDEENGITICDTKAILYQKLRERAKREYTINKVDMPIITYNVRMVDLSKTDLYKEYSELVRVSLGDTVHVSHRRLKIETTPRVIELVYDGITNSVTSLTLGDHKEDYFDRLSKTQHIVDTIYDKVSNTIMAQRIAGVVNLMMTSLKAQKDIAKRQDVRAILFEDIDKSSPTYGALCIGTQGIQIAKKRNEADTDWKWGTAIDFEAINADYVITGILTDRNGKFYLNLDTGELRMKDGSFAGTISGAAINGSKIIGGTIEIGNNFSVAKDGIMRCADAVMKNVTMESGTFKGKLTTEYDAYIGHNLHLSYEAGRFSQITLGEKGDTVITLSDDQIRIGIFNNNTNLLSRPSISITKDDILLNLNEDNHIRINSLLGVTMKTKGKLIDMNYDI</sequence>
<dbReference type="NCBIfam" id="TIGR01665">
    <property type="entry name" value="put_anti_recept"/>
    <property type="match status" value="1"/>
</dbReference>
<dbReference type="RefSeq" id="WP_008727637.1">
    <property type="nucleotide sequence ID" value="NZ_JQIF01000023.1"/>
</dbReference>
<dbReference type="InterPro" id="IPR010572">
    <property type="entry name" value="Tail_dom"/>
</dbReference>
<name>A0A099I8N6_CLOIN</name>
<accession>A0A099I8N6</accession>
<evidence type="ECO:0000313" key="2">
    <source>
        <dbReference type="EMBL" id="KGJ54070.1"/>
    </source>
</evidence>
<feature type="domain" description="Tail spike" evidence="1">
    <location>
        <begin position="98"/>
        <end position="355"/>
    </location>
</feature>
<evidence type="ECO:0000313" key="3">
    <source>
        <dbReference type="Proteomes" id="UP000030008"/>
    </source>
</evidence>
<dbReference type="AlphaFoldDB" id="A0A099I8N6"/>
<comment type="caution">
    <text evidence="2">The sequence shown here is derived from an EMBL/GenBank/DDBJ whole genome shotgun (WGS) entry which is preliminary data.</text>
</comment>
<organism evidence="2 3">
    <name type="scientific">Clostridium innocuum</name>
    <dbReference type="NCBI Taxonomy" id="1522"/>
    <lineage>
        <taxon>Bacteria</taxon>
        <taxon>Bacillati</taxon>
        <taxon>Bacillota</taxon>
        <taxon>Clostridia</taxon>
        <taxon>Eubacteriales</taxon>
        <taxon>Clostridiaceae</taxon>
        <taxon>Clostridium</taxon>
    </lineage>
</organism>
<reference evidence="2 3" key="1">
    <citation type="submission" date="2014-08" db="EMBL/GenBank/DDBJ databases">
        <title>Clostridium innocuum, an unnegligible vancomycin-resistant pathogen causing extra-intestinal infections.</title>
        <authorList>
            <person name="Feng Y."/>
            <person name="Chiu C.-H."/>
        </authorList>
    </citation>
    <scope>NUCLEOTIDE SEQUENCE [LARGE SCALE GENOMIC DNA]</scope>
    <source>
        <strain evidence="2 3">AN88</strain>
    </source>
</reference>
<dbReference type="Pfam" id="PF06605">
    <property type="entry name" value="Prophage_tail"/>
    <property type="match status" value="1"/>
</dbReference>
<proteinExistence type="predicted"/>
<dbReference type="EMBL" id="JQIF01000023">
    <property type="protein sequence ID" value="KGJ54070.1"/>
    <property type="molecule type" value="Genomic_DNA"/>
</dbReference>
<dbReference type="Proteomes" id="UP000030008">
    <property type="component" value="Unassembled WGS sequence"/>
</dbReference>
<dbReference type="InterPro" id="IPR007119">
    <property type="entry name" value="Phage_tail_spike_N"/>
</dbReference>
<protein>
    <submittedName>
        <fullName evidence="2">Phage minor structural protein</fullName>
    </submittedName>
</protein>
<evidence type="ECO:0000259" key="1">
    <source>
        <dbReference type="Pfam" id="PF06605"/>
    </source>
</evidence>
<gene>
    <name evidence="2" type="ORF">CIAN88_05875</name>
</gene>